<keyword evidence="3" id="KW-1185">Reference proteome</keyword>
<sequence length="190" mass="21790">MMDSLIVIKREHRNLYRVVHLLDALVRGHARGEPLDLELMTQIFEYIETFVDRFHHPKEDRYLFARLRQRNPMAIAILDELEDEHRSLPNALARMRVTLDEVKAEQAGAEARLADQVATYLKVQTKHLQKEEGVVLPMAQNSLTEEDWAEIDAAFADNQDPLFGQEARKEARTLFHAVVNAAPAPYGLGH</sequence>
<feature type="domain" description="Hemerythrin-like" evidence="1">
    <location>
        <begin position="7"/>
        <end position="139"/>
    </location>
</feature>
<evidence type="ECO:0000313" key="2">
    <source>
        <dbReference type="EMBL" id="MBB4266258.1"/>
    </source>
</evidence>
<evidence type="ECO:0000313" key="3">
    <source>
        <dbReference type="Proteomes" id="UP000554286"/>
    </source>
</evidence>
<reference evidence="2 3" key="1">
    <citation type="submission" date="2020-08" db="EMBL/GenBank/DDBJ databases">
        <title>Genome sequencing of Purple Non-Sulfur Bacteria from various extreme environments.</title>
        <authorList>
            <person name="Mayer M."/>
        </authorList>
    </citation>
    <scope>NUCLEOTIDE SEQUENCE [LARGE SCALE GENOMIC DNA]</scope>
    <source>
        <strain evidence="2 3">JA131</strain>
    </source>
</reference>
<dbReference type="Gene3D" id="1.20.120.520">
    <property type="entry name" value="nmb1532 protein domain like"/>
    <property type="match status" value="1"/>
</dbReference>
<dbReference type="EMBL" id="JACIGK010000012">
    <property type="protein sequence ID" value="MBB4266258.1"/>
    <property type="molecule type" value="Genomic_DNA"/>
</dbReference>
<dbReference type="GO" id="GO:0005886">
    <property type="term" value="C:plasma membrane"/>
    <property type="evidence" value="ECO:0007669"/>
    <property type="project" value="TreeGrafter"/>
</dbReference>
<dbReference type="CDD" id="cd12108">
    <property type="entry name" value="Hr-like"/>
    <property type="match status" value="1"/>
</dbReference>
<dbReference type="Pfam" id="PF01814">
    <property type="entry name" value="Hemerythrin"/>
    <property type="match status" value="1"/>
</dbReference>
<name>A0A7W6RD33_9PROT</name>
<dbReference type="RefSeq" id="WP_184044457.1">
    <property type="nucleotide sequence ID" value="NZ_JACIGK010000012.1"/>
</dbReference>
<dbReference type="PANTHER" id="PTHR39966">
    <property type="entry name" value="BLL2471 PROTEIN-RELATED"/>
    <property type="match status" value="1"/>
</dbReference>
<protein>
    <submittedName>
        <fullName evidence="2">Hemerythrin-like domain-containing protein</fullName>
    </submittedName>
</protein>
<gene>
    <name evidence="2" type="ORF">GGD89_001889</name>
</gene>
<comment type="caution">
    <text evidence="2">The sequence shown here is derived from an EMBL/GenBank/DDBJ whole genome shotgun (WGS) entry which is preliminary data.</text>
</comment>
<organism evidence="2 3">
    <name type="scientific">Roseospira visakhapatnamensis</name>
    <dbReference type="NCBI Taxonomy" id="390880"/>
    <lineage>
        <taxon>Bacteria</taxon>
        <taxon>Pseudomonadati</taxon>
        <taxon>Pseudomonadota</taxon>
        <taxon>Alphaproteobacteria</taxon>
        <taxon>Rhodospirillales</taxon>
        <taxon>Rhodospirillaceae</taxon>
        <taxon>Roseospira</taxon>
    </lineage>
</organism>
<evidence type="ECO:0000259" key="1">
    <source>
        <dbReference type="Pfam" id="PF01814"/>
    </source>
</evidence>
<proteinExistence type="predicted"/>
<dbReference type="AlphaFoldDB" id="A0A7W6RD33"/>
<accession>A0A7W6RD33</accession>
<dbReference type="InterPro" id="IPR012312">
    <property type="entry name" value="Hemerythrin-like"/>
</dbReference>
<dbReference type="Proteomes" id="UP000554286">
    <property type="component" value="Unassembled WGS sequence"/>
</dbReference>
<dbReference type="PANTHER" id="PTHR39966:SF1">
    <property type="entry name" value="HEMERYTHRIN-LIKE DOMAIN-CONTAINING PROTEIN"/>
    <property type="match status" value="1"/>
</dbReference>